<evidence type="ECO:0000313" key="2">
    <source>
        <dbReference type="EMBL" id="AWW50710.1"/>
    </source>
</evidence>
<dbReference type="RefSeq" id="WP_136625617.1">
    <property type="nucleotide sequence ID" value="NZ_CP030085.1"/>
</dbReference>
<dbReference type="EMBL" id="CP030085">
    <property type="protein sequence ID" value="AWW50710.1"/>
    <property type="molecule type" value="Genomic_DNA"/>
</dbReference>
<dbReference type="InterPro" id="IPR017508">
    <property type="entry name" value="HipA_N1"/>
</dbReference>
<dbReference type="Proteomes" id="UP000248592">
    <property type="component" value="Chromosome"/>
</dbReference>
<proteinExistence type="predicted"/>
<evidence type="ECO:0000259" key="1">
    <source>
        <dbReference type="Pfam" id="PF13657"/>
    </source>
</evidence>
<dbReference type="AlphaFoldDB" id="A0A2Z4JVA9"/>
<dbReference type="NCBIfam" id="TIGR03071">
    <property type="entry name" value="couple_hipA"/>
    <property type="match status" value="1"/>
</dbReference>
<feature type="non-terminal residue" evidence="2">
    <location>
        <position position="147"/>
    </location>
</feature>
<evidence type="ECO:0000313" key="3">
    <source>
        <dbReference type="Proteomes" id="UP000248592"/>
    </source>
</evidence>
<feature type="domain" description="HipA N-terminal subdomain 1" evidence="1">
    <location>
        <begin position="10"/>
        <end position="110"/>
    </location>
</feature>
<sequence length="147" mass="16449">MAKRTAYGKLHIWMNGELVGLWEQTPRGPVWQYFDEWLQSERARPLSLSLPFTPDNQPYRDAKVTAFFDNLLPDSDAIRLRLAQQYQTTGTSPFELLAKIGRDCAGAIQLLPVDEDSTGLFQISGAPVNPKEIAQILRDATSSRALG</sequence>
<name>A0A2Z4JVA9_9BURK</name>
<protein>
    <submittedName>
        <fullName evidence="2">Type II toxin-antitoxin system HipA family toxin</fullName>
    </submittedName>
</protein>
<gene>
    <name evidence="2" type="ORF">Pas1_07365</name>
</gene>
<reference evidence="3" key="1">
    <citation type="submission" date="2018-06" db="EMBL/GenBank/DDBJ databases">
        <title>Description of a new Polynucleobacter species.</title>
        <authorList>
            <person name="Hahn M.W."/>
        </authorList>
    </citation>
    <scope>NUCLEOTIDE SEQUENCE [LARGE SCALE GENOMIC DNA]</scope>
    <source>
        <strain evidence="3">MG-25-Pas1-D2</strain>
    </source>
</reference>
<organism evidence="2 3">
    <name type="scientific">Polynucleobacter paneuropaeus</name>
    <dbReference type="NCBI Taxonomy" id="2527775"/>
    <lineage>
        <taxon>Bacteria</taxon>
        <taxon>Pseudomonadati</taxon>
        <taxon>Pseudomonadota</taxon>
        <taxon>Betaproteobacteria</taxon>
        <taxon>Burkholderiales</taxon>
        <taxon>Burkholderiaceae</taxon>
        <taxon>Polynucleobacter</taxon>
    </lineage>
</organism>
<dbReference type="Pfam" id="PF13657">
    <property type="entry name" value="Couple_hipA"/>
    <property type="match status" value="1"/>
</dbReference>
<accession>A0A2Z4JVA9</accession>